<dbReference type="AlphaFoldDB" id="A0A9D2N4A0"/>
<gene>
    <name evidence="2" type="ORF">H9935_04795</name>
</gene>
<proteinExistence type="predicted"/>
<sequence length="60" mass="6987">MNRIEDLMTALQKREEERNKNTVLWILAIIGAVAAVAGIAYAVYRFFTPDYLEDFEEDFD</sequence>
<feature type="transmembrane region" description="Helical" evidence="1">
    <location>
        <begin position="21"/>
        <end position="44"/>
    </location>
</feature>
<organism evidence="2 3">
    <name type="scientific">Candidatus Blautia merdigallinarum</name>
    <dbReference type="NCBI Taxonomy" id="2838495"/>
    <lineage>
        <taxon>Bacteria</taxon>
        <taxon>Bacillati</taxon>
        <taxon>Bacillota</taxon>
        <taxon>Clostridia</taxon>
        <taxon>Lachnospirales</taxon>
        <taxon>Lachnospiraceae</taxon>
        <taxon>Blautia</taxon>
    </lineage>
</organism>
<evidence type="ECO:0000313" key="2">
    <source>
        <dbReference type="EMBL" id="HJC10117.1"/>
    </source>
</evidence>
<name>A0A9D2N4A0_9FIRM</name>
<evidence type="ECO:0000313" key="3">
    <source>
        <dbReference type="Proteomes" id="UP000823893"/>
    </source>
</evidence>
<keyword evidence="1" id="KW-1133">Transmembrane helix</keyword>
<feature type="non-terminal residue" evidence="2">
    <location>
        <position position="60"/>
    </location>
</feature>
<protein>
    <recommendedName>
        <fullName evidence="4">DUF4366 domain-containing protein</fullName>
    </recommendedName>
</protein>
<accession>A0A9D2N4A0</accession>
<reference evidence="2" key="1">
    <citation type="journal article" date="2021" name="PeerJ">
        <title>Extensive microbial diversity within the chicken gut microbiome revealed by metagenomics and culture.</title>
        <authorList>
            <person name="Gilroy R."/>
            <person name="Ravi A."/>
            <person name="Getino M."/>
            <person name="Pursley I."/>
            <person name="Horton D.L."/>
            <person name="Alikhan N.F."/>
            <person name="Baker D."/>
            <person name="Gharbi K."/>
            <person name="Hall N."/>
            <person name="Watson M."/>
            <person name="Adriaenssens E.M."/>
            <person name="Foster-Nyarko E."/>
            <person name="Jarju S."/>
            <person name="Secka A."/>
            <person name="Antonio M."/>
            <person name="Oren A."/>
            <person name="Chaudhuri R.R."/>
            <person name="La Ragione R."/>
            <person name="Hildebrand F."/>
            <person name="Pallen M.J."/>
        </authorList>
    </citation>
    <scope>NUCLEOTIDE SEQUENCE</scope>
    <source>
        <strain evidence="2">ChiSxjej6B18-287</strain>
    </source>
</reference>
<dbReference type="EMBL" id="DWWV01000056">
    <property type="protein sequence ID" value="HJC10117.1"/>
    <property type="molecule type" value="Genomic_DNA"/>
</dbReference>
<evidence type="ECO:0000256" key="1">
    <source>
        <dbReference type="SAM" id="Phobius"/>
    </source>
</evidence>
<keyword evidence="1" id="KW-0472">Membrane</keyword>
<reference evidence="2" key="2">
    <citation type="submission" date="2021-04" db="EMBL/GenBank/DDBJ databases">
        <authorList>
            <person name="Gilroy R."/>
        </authorList>
    </citation>
    <scope>NUCLEOTIDE SEQUENCE</scope>
    <source>
        <strain evidence="2">ChiSxjej6B18-287</strain>
    </source>
</reference>
<dbReference type="Proteomes" id="UP000823893">
    <property type="component" value="Unassembled WGS sequence"/>
</dbReference>
<comment type="caution">
    <text evidence="2">The sequence shown here is derived from an EMBL/GenBank/DDBJ whole genome shotgun (WGS) entry which is preliminary data.</text>
</comment>
<evidence type="ECO:0008006" key="4">
    <source>
        <dbReference type="Google" id="ProtNLM"/>
    </source>
</evidence>
<keyword evidence="1" id="KW-0812">Transmembrane</keyword>